<sequence length="139" mass="16209">MKKIFLSSKRCFAFSPRFALVSICPIRRCFPFYDMEPNCSSSNTRQNHSPESSHDANKDKPTENDVSINHAEVAWHQMRREWVGDRSKNLQRLPRKPIMSLTTNYEDLVLSTVPFQQPIPLAEMVDLLVVIWHEEGLYD</sequence>
<dbReference type="EMBL" id="CM039429">
    <property type="protein sequence ID" value="KAI4349102.1"/>
    <property type="molecule type" value="Genomic_DNA"/>
</dbReference>
<evidence type="ECO:0000313" key="2">
    <source>
        <dbReference type="Proteomes" id="UP000828941"/>
    </source>
</evidence>
<dbReference type="Proteomes" id="UP000828941">
    <property type="component" value="Chromosome 4"/>
</dbReference>
<accession>A0ACB9PKP3</accession>
<gene>
    <name evidence="1" type="ORF">L6164_009739</name>
</gene>
<organism evidence="1 2">
    <name type="scientific">Bauhinia variegata</name>
    <name type="common">Purple orchid tree</name>
    <name type="synonym">Phanera variegata</name>
    <dbReference type="NCBI Taxonomy" id="167791"/>
    <lineage>
        <taxon>Eukaryota</taxon>
        <taxon>Viridiplantae</taxon>
        <taxon>Streptophyta</taxon>
        <taxon>Embryophyta</taxon>
        <taxon>Tracheophyta</taxon>
        <taxon>Spermatophyta</taxon>
        <taxon>Magnoliopsida</taxon>
        <taxon>eudicotyledons</taxon>
        <taxon>Gunneridae</taxon>
        <taxon>Pentapetalae</taxon>
        <taxon>rosids</taxon>
        <taxon>fabids</taxon>
        <taxon>Fabales</taxon>
        <taxon>Fabaceae</taxon>
        <taxon>Cercidoideae</taxon>
        <taxon>Cercideae</taxon>
        <taxon>Bauhiniinae</taxon>
        <taxon>Bauhinia</taxon>
    </lineage>
</organism>
<protein>
    <submittedName>
        <fullName evidence="1">Uncharacterized protein</fullName>
    </submittedName>
</protein>
<reference evidence="1 2" key="1">
    <citation type="journal article" date="2022" name="DNA Res.">
        <title>Chromosomal-level genome assembly of the orchid tree Bauhinia variegata (Leguminosae; Cercidoideae) supports the allotetraploid origin hypothesis of Bauhinia.</title>
        <authorList>
            <person name="Zhong Y."/>
            <person name="Chen Y."/>
            <person name="Zheng D."/>
            <person name="Pang J."/>
            <person name="Liu Y."/>
            <person name="Luo S."/>
            <person name="Meng S."/>
            <person name="Qian L."/>
            <person name="Wei D."/>
            <person name="Dai S."/>
            <person name="Zhou R."/>
        </authorList>
    </citation>
    <scope>NUCLEOTIDE SEQUENCE [LARGE SCALE GENOMIC DNA]</scope>
    <source>
        <strain evidence="1">BV-YZ2020</strain>
    </source>
</reference>
<comment type="caution">
    <text evidence="1">The sequence shown here is derived from an EMBL/GenBank/DDBJ whole genome shotgun (WGS) entry which is preliminary data.</text>
</comment>
<evidence type="ECO:0000313" key="1">
    <source>
        <dbReference type="EMBL" id="KAI4349102.1"/>
    </source>
</evidence>
<proteinExistence type="predicted"/>
<name>A0ACB9PKP3_BAUVA</name>
<keyword evidence="2" id="KW-1185">Reference proteome</keyword>